<protein>
    <submittedName>
        <fullName evidence="1">Uncharacterized protein</fullName>
    </submittedName>
</protein>
<evidence type="ECO:0000313" key="1">
    <source>
        <dbReference type="EMBL" id="KAI7990176.1"/>
    </source>
</evidence>
<sequence length="450" mass="49492">MEATVQPGDLGTSIDSHNDRSLEETDHLVRNTKKIKNTTKSTEDQAMIDSIQATTEEQTLRSFKQALISTKANEKAFDIDLDRFSKDEFLTDEEDNKVMEEAAQSLNNDLGPIIPKIKLLSRLIQSIRRPWKDCLIVRLLGKIIGYKLLVSKLKRIWGLQEYCSSKPSPVPVKATSEGTPNGNEAGSYPSLTVSSSGKQSTVSREQPDEFGPWMLVNRRNNRPHSLARQNGPNYTNSKRPANRFGPLAASGSMGGSRDKAKAKSPMDPDMNVAPSHAPSFEAGNPTAVNQIFSASQQDERQPIQDKTIDSKGHDSPGTSATSSPSSLVQTTCEAPSLIVTETSPPHPSSSPFDPIPVQIPAFHTPHPPTDSTNTSTATFDLKQKPPDIHNEHLQPLQHQRGLRDSSSSNYQDKAQLVHQEMLCYGIVGALATKSSEETFENLLDFIIRML</sequence>
<accession>A0ACC0FN13</accession>
<organism evidence="1 2">
    <name type="scientific">Camellia lanceoleosa</name>
    <dbReference type="NCBI Taxonomy" id="1840588"/>
    <lineage>
        <taxon>Eukaryota</taxon>
        <taxon>Viridiplantae</taxon>
        <taxon>Streptophyta</taxon>
        <taxon>Embryophyta</taxon>
        <taxon>Tracheophyta</taxon>
        <taxon>Spermatophyta</taxon>
        <taxon>Magnoliopsida</taxon>
        <taxon>eudicotyledons</taxon>
        <taxon>Gunneridae</taxon>
        <taxon>Pentapetalae</taxon>
        <taxon>asterids</taxon>
        <taxon>Ericales</taxon>
        <taxon>Theaceae</taxon>
        <taxon>Camellia</taxon>
    </lineage>
</organism>
<evidence type="ECO:0000313" key="2">
    <source>
        <dbReference type="Proteomes" id="UP001060215"/>
    </source>
</evidence>
<proteinExistence type="predicted"/>
<dbReference type="Proteomes" id="UP001060215">
    <property type="component" value="Chromosome 13"/>
</dbReference>
<name>A0ACC0FN13_9ERIC</name>
<gene>
    <name evidence="1" type="ORF">LOK49_LG12G00223</name>
</gene>
<reference evidence="1 2" key="1">
    <citation type="journal article" date="2022" name="Plant J.">
        <title>Chromosome-level genome of Camellia lanceoleosa provides a valuable resource for understanding genome evolution and self-incompatibility.</title>
        <authorList>
            <person name="Gong W."/>
            <person name="Xiao S."/>
            <person name="Wang L."/>
            <person name="Liao Z."/>
            <person name="Chang Y."/>
            <person name="Mo W."/>
            <person name="Hu G."/>
            <person name="Li W."/>
            <person name="Zhao G."/>
            <person name="Zhu H."/>
            <person name="Hu X."/>
            <person name="Ji K."/>
            <person name="Xiang X."/>
            <person name="Song Q."/>
            <person name="Yuan D."/>
            <person name="Jin S."/>
            <person name="Zhang L."/>
        </authorList>
    </citation>
    <scope>NUCLEOTIDE SEQUENCE [LARGE SCALE GENOMIC DNA]</scope>
    <source>
        <strain evidence="1">SQ_2022a</strain>
    </source>
</reference>
<keyword evidence="2" id="KW-1185">Reference proteome</keyword>
<dbReference type="EMBL" id="CM045770">
    <property type="protein sequence ID" value="KAI7990176.1"/>
    <property type="molecule type" value="Genomic_DNA"/>
</dbReference>
<comment type="caution">
    <text evidence="1">The sequence shown here is derived from an EMBL/GenBank/DDBJ whole genome shotgun (WGS) entry which is preliminary data.</text>
</comment>